<dbReference type="Gene3D" id="3.10.450.50">
    <property type="match status" value="1"/>
</dbReference>
<dbReference type="InterPro" id="IPR027843">
    <property type="entry name" value="DUF4440"/>
</dbReference>
<gene>
    <name evidence="2" type="ORF">SDC9_26489</name>
</gene>
<reference evidence="2" key="1">
    <citation type="submission" date="2019-08" db="EMBL/GenBank/DDBJ databases">
        <authorList>
            <person name="Kucharzyk K."/>
            <person name="Murdoch R.W."/>
            <person name="Higgins S."/>
            <person name="Loffler F."/>
        </authorList>
    </citation>
    <scope>NUCLEOTIDE SEQUENCE</scope>
</reference>
<dbReference type="InterPro" id="IPR032710">
    <property type="entry name" value="NTF2-like_dom_sf"/>
</dbReference>
<feature type="domain" description="DUF4440" evidence="1">
    <location>
        <begin position="70"/>
        <end position="181"/>
    </location>
</feature>
<dbReference type="Pfam" id="PF14534">
    <property type="entry name" value="DUF4440"/>
    <property type="match status" value="1"/>
</dbReference>
<sequence>MSGKTPTALHAARLFQQVDSHHFIIMKNFLTLTFIAASALLLASCGAHRSGLNSPSYAYTPADPELYNTISRLDSVFWDAYNTCDLKTQATLYADSIEFYHDQGGLITSKQAILEATKQNICGKIRRDLVKGSLEVYPIRGFGAVELGLHTFRNITDKANTPSRPGRFVIIWQQHKDKWTIKRVISLH</sequence>
<accession>A0A644UNE8</accession>
<evidence type="ECO:0000313" key="2">
    <source>
        <dbReference type="EMBL" id="MPL80588.1"/>
    </source>
</evidence>
<dbReference type="SUPFAM" id="SSF54427">
    <property type="entry name" value="NTF2-like"/>
    <property type="match status" value="1"/>
</dbReference>
<comment type="caution">
    <text evidence="2">The sequence shown here is derived from an EMBL/GenBank/DDBJ whole genome shotgun (WGS) entry which is preliminary data.</text>
</comment>
<dbReference type="EMBL" id="VSSQ01000139">
    <property type="protein sequence ID" value="MPL80588.1"/>
    <property type="molecule type" value="Genomic_DNA"/>
</dbReference>
<proteinExistence type="predicted"/>
<protein>
    <recommendedName>
        <fullName evidence="1">DUF4440 domain-containing protein</fullName>
    </recommendedName>
</protein>
<name>A0A644UNE8_9ZZZZ</name>
<organism evidence="2">
    <name type="scientific">bioreactor metagenome</name>
    <dbReference type="NCBI Taxonomy" id="1076179"/>
    <lineage>
        <taxon>unclassified sequences</taxon>
        <taxon>metagenomes</taxon>
        <taxon>ecological metagenomes</taxon>
    </lineage>
</organism>
<evidence type="ECO:0000259" key="1">
    <source>
        <dbReference type="Pfam" id="PF14534"/>
    </source>
</evidence>
<dbReference type="AlphaFoldDB" id="A0A644UNE8"/>